<dbReference type="Proteomes" id="UP000593735">
    <property type="component" value="Chromosome"/>
</dbReference>
<evidence type="ECO:0000313" key="3">
    <source>
        <dbReference type="Proteomes" id="UP000593735"/>
    </source>
</evidence>
<keyword evidence="3" id="KW-1185">Reference proteome</keyword>
<dbReference type="RefSeq" id="WP_194369897.1">
    <property type="nucleotide sequence ID" value="NZ_CP063767.1"/>
</dbReference>
<evidence type="ECO:0000256" key="1">
    <source>
        <dbReference type="SAM" id="SignalP"/>
    </source>
</evidence>
<proteinExistence type="predicted"/>
<evidence type="ECO:0000313" key="2">
    <source>
        <dbReference type="EMBL" id="QOY59954.1"/>
    </source>
</evidence>
<reference evidence="2 3" key="1">
    <citation type="submission" date="2020-10" db="EMBL/GenBank/DDBJ databases">
        <title>Olsenella immobilis sp.nov., isolated from the mud in a fermentation cellar used for the production of Chinese strong-flavoured liquor.</title>
        <authorList>
            <person name="Lu L."/>
        </authorList>
    </citation>
    <scope>NUCLEOTIDE SEQUENCE [LARGE SCALE GENOMIC DNA]</scope>
    <source>
        <strain evidence="2 3">LZLJ-2</strain>
    </source>
</reference>
<dbReference type="AlphaFoldDB" id="A0A7S7M754"/>
<accession>A0A7S7M754</accession>
<protein>
    <recommendedName>
        <fullName evidence="4">Lipoprotein</fullName>
    </recommendedName>
</protein>
<keyword evidence="1" id="KW-0732">Signal</keyword>
<dbReference type="EMBL" id="CP063767">
    <property type="protein sequence ID" value="QOY59954.1"/>
    <property type="molecule type" value="Genomic_DNA"/>
</dbReference>
<dbReference type="PROSITE" id="PS51257">
    <property type="entry name" value="PROKAR_LIPOPROTEIN"/>
    <property type="match status" value="1"/>
</dbReference>
<feature type="signal peptide" evidence="1">
    <location>
        <begin position="1"/>
        <end position="24"/>
    </location>
</feature>
<name>A0A7S7M754_9ACTN</name>
<sequence>MDNRMRLRAVAAGLLTLVLVVGLAACTSDEDKAKKAVSGVLDGYVVPADDNQRKKPDDDAWASANFGDEATMGVLQTYGVDPDEWHRHCFSHFSYEVGEAVVEDKSAAVSVTVTNASLAGAVEAAGTDFAAFAQTDEVQTVSQEGGRPALFSKLVQGVYDHLGADEDLVSTTVSLTCTKDDDGTWTFDPAGNEEFFSALYGGSDVLAGLSAAANDTNGA</sequence>
<evidence type="ECO:0008006" key="4">
    <source>
        <dbReference type="Google" id="ProtNLM"/>
    </source>
</evidence>
<gene>
    <name evidence="2" type="ORF">INP52_05775</name>
</gene>
<feature type="chain" id="PRO_5031294094" description="Lipoprotein" evidence="1">
    <location>
        <begin position="25"/>
        <end position="219"/>
    </location>
</feature>
<organism evidence="2 3">
    <name type="scientific">Thermophilibacter immobilis</name>
    <dbReference type="NCBI Taxonomy" id="2779519"/>
    <lineage>
        <taxon>Bacteria</taxon>
        <taxon>Bacillati</taxon>
        <taxon>Actinomycetota</taxon>
        <taxon>Coriobacteriia</taxon>
        <taxon>Coriobacteriales</taxon>
        <taxon>Atopobiaceae</taxon>
        <taxon>Thermophilibacter</taxon>
    </lineage>
</organism>
<dbReference type="KEGG" id="tio:INP52_05775"/>